<dbReference type="Proteomes" id="UP001589710">
    <property type="component" value="Unassembled WGS sequence"/>
</dbReference>
<evidence type="ECO:0000313" key="2">
    <source>
        <dbReference type="Proteomes" id="UP001589710"/>
    </source>
</evidence>
<dbReference type="EMBL" id="JBHMCG010000031">
    <property type="protein sequence ID" value="MFB9571987.1"/>
    <property type="molecule type" value="Genomic_DNA"/>
</dbReference>
<proteinExistence type="predicted"/>
<gene>
    <name evidence="1" type="ORF">ACFFTL_06500</name>
</gene>
<name>A0ABV5R3X9_9ACTN</name>
<accession>A0ABV5R3X9</accession>
<keyword evidence="2" id="KW-1185">Reference proteome</keyword>
<dbReference type="RefSeq" id="WP_345516551.1">
    <property type="nucleotide sequence ID" value="NZ_BAAAXD010000038.1"/>
</dbReference>
<evidence type="ECO:0000313" key="1">
    <source>
        <dbReference type="EMBL" id="MFB9571987.1"/>
    </source>
</evidence>
<comment type="caution">
    <text evidence="1">The sequence shown here is derived from an EMBL/GenBank/DDBJ whole genome shotgun (WGS) entry which is preliminary data.</text>
</comment>
<sequence>MLSCNRGYQIFPAADTGRRVLWLDGTTGWTSLVTRDRPAGKC</sequence>
<organism evidence="1 2">
    <name type="scientific">Streptomyces yanii</name>
    <dbReference type="NCBI Taxonomy" id="78510"/>
    <lineage>
        <taxon>Bacteria</taxon>
        <taxon>Bacillati</taxon>
        <taxon>Actinomycetota</taxon>
        <taxon>Actinomycetes</taxon>
        <taxon>Kitasatosporales</taxon>
        <taxon>Streptomycetaceae</taxon>
        <taxon>Streptomyces</taxon>
    </lineage>
</organism>
<protein>
    <submittedName>
        <fullName evidence="1">Uncharacterized protein</fullName>
    </submittedName>
</protein>
<reference evidence="1 2" key="1">
    <citation type="submission" date="2024-09" db="EMBL/GenBank/DDBJ databases">
        <authorList>
            <person name="Sun Q."/>
            <person name="Mori K."/>
        </authorList>
    </citation>
    <scope>NUCLEOTIDE SEQUENCE [LARGE SCALE GENOMIC DNA]</scope>
    <source>
        <strain evidence="1 2">JCM 3331</strain>
    </source>
</reference>